<sequence length="82" mass="8402">MLPDQEQPDQNTPNEAAEAQGRREDPQQAPDVANTAAPDGAQPTVTQGNMGDGSGQRGGYGDSDQTNGMEGASDKPSSEAAE</sequence>
<feature type="compositionally biased region" description="Gly residues" evidence="1">
    <location>
        <begin position="50"/>
        <end position="61"/>
    </location>
</feature>
<dbReference type="OrthoDB" id="9894047at2"/>
<dbReference type="Proteomes" id="UP000282184">
    <property type="component" value="Unassembled WGS sequence"/>
</dbReference>
<accession>A0A431TVH9</accession>
<proteinExistence type="predicted"/>
<reference evidence="2 3" key="1">
    <citation type="submission" date="2018-12" db="EMBL/GenBank/DDBJ databases">
        <title>Hymenobacter gummosus sp. nov., isolated from a spring.</title>
        <authorList>
            <person name="Nie L."/>
        </authorList>
    </citation>
    <scope>NUCLEOTIDE SEQUENCE [LARGE SCALE GENOMIC DNA]</scope>
    <source>
        <strain evidence="2 3">KCTC 52166</strain>
    </source>
</reference>
<dbReference type="AlphaFoldDB" id="A0A431TVH9"/>
<evidence type="ECO:0000313" key="3">
    <source>
        <dbReference type="Proteomes" id="UP000282184"/>
    </source>
</evidence>
<evidence type="ECO:0000313" key="2">
    <source>
        <dbReference type="EMBL" id="RTQ45385.1"/>
    </source>
</evidence>
<name>A0A431TVH9_9BACT</name>
<comment type="caution">
    <text evidence="2">The sequence shown here is derived from an EMBL/GenBank/DDBJ whole genome shotgun (WGS) entry which is preliminary data.</text>
</comment>
<protein>
    <submittedName>
        <fullName evidence="2">Uncharacterized protein</fullName>
    </submittedName>
</protein>
<dbReference type="RefSeq" id="WP_126695937.1">
    <property type="nucleotide sequence ID" value="NZ_RXOF01000020.1"/>
</dbReference>
<feature type="compositionally biased region" description="Basic and acidic residues" evidence="1">
    <location>
        <begin position="72"/>
        <end position="82"/>
    </location>
</feature>
<feature type="region of interest" description="Disordered" evidence="1">
    <location>
        <begin position="1"/>
        <end position="82"/>
    </location>
</feature>
<keyword evidence="3" id="KW-1185">Reference proteome</keyword>
<organism evidence="2 3">
    <name type="scientific">Hymenobacter gummosus</name>
    <dbReference type="NCBI Taxonomy" id="1776032"/>
    <lineage>
        <taxon>Bacteria</taxon>
        <taxon>Pseudomonadati</taxon>
        <taxon>Bacteroidota</taxon>
        <taxon>Cytophagia</taxon>
        <taxon>Cytophagales</taxon>
        <taxon>Hymenobacteraceae</taxon>
        <taxon>Hymenobacter</taxon>
    </lineage>
</organism>
<dbReference type="EMBL" id="RXOF01000020">
    <property type="protein sequence ID" value="RTQ45385.1"/>
    <property type="molecule type" value="Genomic_DNA"/>
</dbReference>
<gene>
    <name evidence="2" type="ORF">EJV47_24915</name>
</gene>
<evidence type="ECO:0000256" key="1">
    <source>
        <dbReference type="SAM" id="MobiDB-lite"/>
    </source>
</evidence>